<accession>A0ACC2PN00</accession>
<evidence type="ECO:0000313" key="1">
    <source>
        <dbReference type="EMBL" id="KAJ8683727.1"/>
    </source>
</evidence>
<name>A0ACC2PN00_9HYME</name>
<comment type="caution">
    <text evidence="1">The sequence shown here is derived from an EMBL/GenBank/DDBJ whole genome shotgun (WGS) entry which is preliminary data.</text>
</comment>
<keyword evidence="2" id="KW-1185">Reference proteome</keyword>
<sequence length="321" mass="36412">MTRVCAWPSVFSNFSKLPRAIGKEICSTPFTIGIYEFRIRVYPGGEFYNLPEANEGYVGIYLETTEPSTPFTVKCAISILDLNGNKIIRGLEVLGKFDVSNNKGTYGFPKYAQHEHLSKNVLAFTNDNLIVLCELIDLDHPGSSHCFQRLSSYEKCLCTKQFSDVDIIVKGKVINAHKVILVSGNKVFASMFEHKTKESEENIIRITDIDFEVMAEIIRFIYTGQVCNINTFVKEILVAADKYGIDELKDQCSQYLCRLLMVDNVLSLISFADLYRMDKLKEMGMKFFVDHKKEVVKIDGYKELMEGMGASLLTELVTYSP</sequence>
<reference evidence="1" key="1">
    <citation type="submission" date="2023-04" db="EMBL/GenBank/DDBJ databases">
        <title>A chromosome-level genome assembly of the parasitoid wasp Eretmocerus hayati.</title>
        <authorList>
            <person name="Zhong Y."/>
            <person name="Liu S."/>
            <person name="Liu Y."/>
        </authorList>
    </citation>
    <scope>NUCLEOTIDE SEQUENCE</scope>
    <source>
        <strain evidence="1">ZJU_SS_LIU_2023</strain>
    </source>
</reference>
<organism evidence="1 2">
    <name type="scientific">Eretmocerus hayati</name>
    <dbReference type="NCBI Taxonomy" id="131215"/>
    <lineage>
        <taxon>Eukaryota</taxon>
        <taxon>Metazoa</taxon>
        <taxon>Ecdysozoa</taxon>
        <taxon>Arthropoda</taxon>
        <taxon>Hexapoda</taxon>
        <taxon>Insecta</taxon>
        <taxon>Pterygota</taxon>
        <taxon>Neoptera</taxon>
        <taxon>Endopterygota</taxon>
        <taxon>Hymenoptera</taxon>
        <taxon>Apocrita</taxon>
        <taxon>Proctotrupomorpha</taxon>
        <taxon>Chalcidoidea</taxon>
        <taxon>Aphelinidae</taxon>
        <taxon>Aphelininae</taxon>
        <taxon>Eretmocerus</taxon>
    </lineage>
</organism>
<dbReference type="Proteomes" id="UP001239111">
    <property type="component" value="Chromosome 1"/>
</dbReference>
<evidence type="ECO:0000313" key="2">
    <source>
        <dbReference type="Proteomes" id="UP001239111"/>
    </source>
</evidence>
<protein>
    <submittedName>
        <fullName evidence="1">Uncharacterized protein</fullName>
    </submittedName>
</protein>
<dbReference type="EMBL" id="CM056741">
    <property type="protein sequence ID" value="KAJ8683727.1"/>
    <property type="molecule type" value="Genomic_DNA"/>
</dbReference>
<proteinExistence type="predicted"/>
<gene>
    <name evidence="1" type="ORF">QAD02_019519</name>
</gene>